<protein>
    <submittedName>
        <fullName evidence="2">Uncharacterized protein</fullName>
    </submittedName>
</protein>
<dbReference type="RefSeq" id="WP_122198360.1">
    <property type="nucleotide sequence ID" value="NZ_JBHSKC010000041.1"/>
</dbReference>
<dbReference type="OrthoDB" id="3826074at2"/>
<organism evidence="2 3">
    <name type="scientific">Actinomadura harenae</name>
    <dbReference type="NCBI Taxonomy" id="2483351"/>
    <lineage>
        <taxon>Bacteria</taxon>
        <taxon>Bacillati</taxon>
        <taxon>Actinomycetota</taxon>
        <taxon>Actinomycetes</taxon>
        <taxon>Streptosporangiales</taxon>
        <taxon>Thermomonosporaceae</taxon>
        <taxon>Actinomadura</taxon>
    </lineage>
</organism>
<keyword evidence="1" id="KW-0812">Transmembrane</keyword>
<accession>A0A3M2LPK0</accession>
<proteinExistence type="predicted"/>
<evidence type="ECO:0000256" key="1">
    <source>
        <dbReference type="SAM" id="Phobius"/>
    </source>
</evidence>
<dbReference type="Proteomes" id="UP000282674">
    <property type="component" value="Unassembled WGS sequence"/>
</dbReference>
<gene>
    <name evidence="2" type="ORF">EBO15_32825</name>
</gene>
<comment type="caution">
    <text evidence="2">The sequence shown here is derived from an EMBL/GenBank/DDBJ whole genome shotgun (WGS) entry which is preliminary data.</text>
</comment>
<dbReference type="EMBL" id="RFFG01000085">
    <property type="protein sequence ID" value="RMI38463.1"/>
    <property type="molecule type" value="Genomic_DNA"/>
</dbReference>
<evidence type="ECO:0000313" key="3">
    <source>
        <dbReference type="Proteomes" id="UP000282674"/>
    </source>
</evidence>
<keyword evidence="3" id="KW-1185">Reference proteome</keyword>
<keyword evidence="1" id="KW-0472">Membrane</keyword>
<reference evidence="2 3" key="1">
    <citation type="submission" date="2018-10" db="EMBL/GenBank/DDBJ databases">
        <title>Isolation from soil.</title>
        <authorList>
            <person name="Hu J."/>
        </authorList>
    </citation>
    <scope>NUCLEOTIDE SEQUENCE [LARGE SCALE GENOMIC DNA]</scope>
    <source>
        <strain evidence="2 3">NEAU-Ht49</strain>
    </source>
</reference>
<keyword evidence="1" id="KW-1133">Transmembrane helix</keyword>
<feature type="transmembrane region" description="Helical" evidence="1">
    <location>
        <begin position="53"/>
        <end position="73"/>
    </location>
</feature>
<dbReference type="AlphaFoldDB" id="A0A3M2LPK0"/>
<evidence type="ECO:0000313" key="2">
    <source>
        <dbReference type="EMBL" id="RMI38463.1"/>
    </source>
</evidence>
<name>A0A3M2LPK0_9ACTN</name>
<sequence length="279" mass="30005">MTEPSMIRRSTPISDEAAARLVSDAAFEELAADITRTARTARAARRPRVRPRFALALGAVAAVVAIVIGWTGGQRSAEALNFSRNGQYVDVTLRDPKADPARLRAEFAEHRMPVELEIWPASPSLVGAMLSWPEDPKNVKPAEIRWKDCGGIGCRSGVRIPVDLRTPVTVLFGRAPNPGERIRLTGDATAPGEILAGVPVVDRTVAEVVTALRQRHGTVEIYNLDRPADATTEGWDISAHVVPANKVKGTWRVTFVSSGHTSGAVGLVVSKTDVRPGSE</sequence>